<gene>
    <name evidence="2" type="primary">Hlcs-002</name>
</gene>
<dbReference type="GO" id="GO:0016874">
    <property type="term" value="F:ligase activity"/>
    <property type="evidence" value="ECO:0007669"/>
    <property type="project" value="UniProtKB-KW"/>
</dbReference>
<organism evidence="2">
    <name type="scientific">Phallusia mammillata</name>
    <dbReference type="NCBI Taxonomy" id="59560"/>
    <lineage>
        <taxon>Eukaryota</taxon>
        <taxon>Metazoa</taxon>
        <taxon>Chordata</taxon>
        <taxon>Tunicata</taxon>
        <taxon>Ascidiacea</taxon>
        <taxon>Phlebobranchia</taxon>
        <taxon>Ascidiidae</taxon>
        <taxon>Phallusia</taxon>
    </lineage>
</organism>
<protein>
    <submittedName>
        <fullName evidence="2">Biotin--protein ligase-like</fullName>
    </submittedName>
</protein>
<proteinExistence type="evidence at transcript level"/>
<name>A0A6F9DDV7_9ASCI</name>
<sequence length="272" mass="30748">MQSILFKSRHTMISNPFFLKARTTTSPMSVMAKTKELTKQTRKPPNILIFSPGQDPKSVSSVLCSFESCLLTDRYILYPIKFDSFCKDPWLENTELLVLWASNLFLENETHQQQVKLKIQQYLALGGKLLSFCPSVEKNISTYNNKVSEPEQVALITSGLSKLSLKNIGWSEICLNTDTNTKALVSFRCDGEDHAVVVSRKQGVTCSLSLFGQLEDNNESCLQLLKFLLCHLRIDCSSGTEPSKIQPLDLMPTNRAVLFTSSEKLRQTFFSW</sequence>
<dbReference type="EMBL" id="LR785772">
    <property type="protein sequence ID" value="CAB3253296.1"/>
    <property type="molecule type" value="mRNA"/>
</dbReference>
<dbReference type="InterPro" id="IPR019197">
    <property type="entry name" value="Biotin-prot_ligase_N"/>
</dbReference>
<accession>A0A6F9DDV7</accession>
<reference evidence="2" key="1">
    <citation type="submission" date="2020-04" db="EMBL/GenBank/DDBJ databases">
        <authorList>
            <person name="Neveu A P."/>
        </authorList>
    </citation>
    <scope>NUCLEOTIDE SEQUENCE</scope>
    <source>
        <tissue evidence="2">Whole embryo</tissue>
    </source>
</reference>
<feature type="domain" description="Biotin-protein ligase N-terminal" evidence="1">
    <location>
        <begin position="46"/>
        <end position="133"/>
    </location>
</feature>
<dbReference type="AlphaFoldDB" id="A0A6F9DDV7"/>
<dbReference type="Pfam" id="PF09825">
    <property type="entry name" value="BPL_N"/>
    <property type="match status" value="1"/>
</dbReference>
<keyword evidence="2" id="KW-0436">Ligase</keyword>
<evidence type="ECO:0000259" key="1">
    <source>
        <dbReference type="Pfam" id="PF09825"/>
    </source>
</evidence>
<evidence type="ECO:0000313" key="2">
    <source>
        <dbReference type="EMBL" id="CAB3253296.1"/>
    </source>
</evidence>